<protein>
    <submittedName>
        <fullName evidence="1">Uncharacterized protein</fullName>
    </submittedName>
</protein>
<evidence type="ECO:0000313" key="1">
    <source>
        <dbReference type="EMBL" id="GAX82551.1"/>
    </source>
</evidence>
<gene>
    <name evidence="1" type="ORF">CEUSTIGMA_g9977.t1</name>
</gene>
<dbReference type="AlphaFoldDB" id="A0A250XHK5"/>
<dbReference type="EMBL" id="BEGY01000082">
    <property type="protein sequence ID" value="GAX82551.1"/>
    <property type="molecule type" value="Genomic_DNA"/>
</dbReference>
<reference evidence="1 2" key="1">
    <citation type="submission" date="2017-08" db="EMBL/GenBank/DDBJ databases">
        <title>Acidophilic green algal genome provides insights into adaptation to an acidic environment.</title>
        <authorList>
            <person name="Hirooka S."/>
            <person name="Hirose Y."/>
            <person name="Kanesaki Y."/>
            <person name="Higuchi S."/>
            <person name="Fujiwara T."/>
            <person name="Onuma R."/>
            <person name="Era A."/>
            <person name="Ohbayashi R."/>
            <person name="Uzuka A."/>
            <person name="Nozaki H."/>
            <person name="Yoshikawa H."/>
            <person name="Miyagishima S.Y."/>
        </authorList>
    </citation>
    <scope>NUCLEOTIDE SEQUENCE [LARGE SCALE GENOMIC DNA]</scope>
    <source>
        <strain evidence="1 2">NIES-2499</strain>
    </source>
</reference>
<evidence type="ECO:0000313" key="2">
    <source>
        <dbReference type="Proteomes" id="UP000232323"/>
    </source>
</evidence>
<dbReference type="Proteomes" id="UP000232323">
    <property type="component" value="Unassembled WGS sequence"/>
</dbReference>
<sequence>MRSTFMGPESSSPADKLEEMTSSRWPEIDWRRYHLQVLFLDRTGGVRSRIAAGLFERIAEWNGWGRILLPVAAGLHVNKTVDGLPSIPMSISKMAAILTAGDALGLWTKSLARPAESFDVDDLDRNDLILVLDRSLHKEINDLILQAVPSEDWKYYQGKVCLLSMFGGYENDSTMLASGGLALLPRQLSWILRQEFSSSKKVVDIASPDFSSDTSEKELSSMVCSLILSCGGLCKYLMDCYPLDLPDYDPVD</sequence>
<comment type="caution">
    <text evidence="1">The sequence shown here is derived from an EMBL/GenBank/DDBJ whole genome shotgun (WGS) entry which is preliminary data.</text>
</comment>
<proteinExistence type="predicted"/>
<accession>A0A250XHK5</accession>
<dbReference type="OrthoDB" id="507543at2759"/>
<name>A0A250XHK5_9CHLO</name>
<dbReference type="STRING" id="1157962.A0A250XHK5"/>
<organism evidence="1 2">
    <name type="scientific">Chlamydomonas eustigma</name>
    <dbReference type="NCBI Taxonomy" id="1157962"/>
    <lineage>
        <taxon>Eukaryota</taxon>
        <taxon>Viridiplantae</taxon>
        <taxon>Chlorophyta</taxon>
        <taxon>core chlorophytes</taxon>
        <taxon>Chlorophyceae</taxon>
        <taxon>CS clade</taxon>
        <taxon>Chlamydomonadales</taxon>
        <taxon>Chlamydomonadaceae</taxon>
        <taxon>Chlamydomonas</taxon>
    </lineage>
</organism>
<keyword evidence="2" id="KW-1185">Reference proteome</keyword>